<protein>
    <submittedName>
        <fullName evidence="2">Os07g0585500 protein</fullName>
    </submittedName>
</protein>
<accession>A0A0P0X8C0</accession>
<reference evidence="2 3" key="2">
    <citation type="journal article" date="2013" name="Plant Cell Physiol.">
        <title>Rice Annotation Project Database (RAP-DB): an integrative and interactive database for rice genomics.</title>
        <authorList>
            <person name="Sakai H."/>
            <person name="Lee S.S."/>
            <person name="Tanaka T."/>
            <person name="Numa H."/>
            <person name="Kim J."/>
            <person name="Kawahara Y."/>
            <person name="Wakimoto H."/>
            <person name="Yang C.C."/>
            <person name="Iwamoto M."/>
            <person name="Abe T."/>
            <person name="Yamada Y."/>
            <person name="Muto A."/>
            <person name="Inokuchi H."/>
            <person name="Ikemura T."/>
            <person name="Matsumoto T."/>
            <person name="Sasaki T."/>
            <person name="Itoh T."/>
        </authorList>
    </citation>
    <scope>NUCLEOTIDE SEQUENCE [LARGE SCALE GENOMIC DNA]</scope>
    <source>
        <strain evidence="3">cv. Nipponbare</strain>
    </source>
</reference>
<organism evidence="2 3">
    <name type="scientific">Oryza sativa subsp. japonica</name>
    <name type="common">Rice</name>
    <dbReference type="NCBI Taxonomy" id="39947"/>
    <lineage>
        <taxon>Eukaryota</taxon>
        <taxon>Viridiplantae</taxon>
        <taxon>Streptophyta</taxon>
        <taxon>Embryophyta</taxon>
        <taxon>Tracheophyta</taxon>
        <taxon>Spermatophyta</taxon>
        <taxon>Magnoliopsida</taxon>
        <taxon>Liliopsida</taxon>
        <taxon>Poales</taxon>
        <taxon>Poaceae</taxon>
        <taxon>BOP clade</taxon>
        <taxon>Oryzoideae</taxon>
        <taxon>Oryzeae</taxon>
        <taxon>Oryzinae</taxon>
        <taxon>Oryza</taxon>
        <taxon>Oryza sativa</taxon>
    </lineage>
</organism>
<reference evidence="2 3" key="3">
    <citation type="journal article" date="2013" name="Rice">
        <title>Improvement of the Oryza sativa Nipponbare reference genome using next generation sequence and optical map data.</title>
        <authorList>
            <person name="Kawahara Y."/>
            <person name="de la Bastide M."/>
            <person name="Hamilton J.P."/>
            <person name="Kanamori H."/>
            <person name="McCombie W.R."/>
            <person name="Ouyang S."/>
            <person name="Schwartz D.C."/>
            <person name="Tanaka T."/>
            <person name="Wu J."/>
            <person name="Zhou S."/>
            <person name="Childs K.L."/>
            <person name="Davidson R.M."/>
            <person name="Lin H."/>
            <person name="Quesada-Ocampo L."/>
            <person name="Vaillancourt B."/>
            <person name="Sakai H."/>
            <person name="Lee S.S."/>
            <person name="Kim J."/>
            <person name="Numa H."/>
            <person name="Itoh T."/>
            <person name="Buell C.R."/>
            <person name="Matsumoto T."/>
        </authorList>
    </citation>
    <scope>NUCLEOTIDE SEQUENCE [LARGE SCALE GENOMIC DNA]</scope>
    <source>
        <strain evidence="3">cv. Nipponbare</strain>
    </source>
</reference>
<name>A0A0P0X8C0_ORYSJ</name>
<keyword evidence="3" id="KW-1185">Reference proteome</keyword>
<gene>
    <name evidence="2" type="ordered locus">Os07g0585500</name>
    <name evidence="2" type="ORF">OSNPB_070585500</name>
</gene>
<evidence type="ECO:0000256" key="1">
    <source>
        <dbReference type="SAM" id="MobiDB-lite"/>
    </source>
</evidence>
<feature type="compositionally biased region" description="Basic residues" evidence="1">
    <location>
        <begin position="49"/>
        <end position="58"/>
    </location>
</feature>
<sequence length="131" mass="14680">ATTASNLPSASRRSKVTRGRTATRRRGTHRPATRRRRATHRLGTPRSRATLRRTRSRRPSSSSTAAALPSWRDAWLPSAAAVSWTPASEDRGDGCKRAEEICFMELIKPNCYEKMLLDFVFGIITCYSPCL</sequence>
<dbReference type="PaxDb" id="39947-A0A0P0X8C0"/>
<feature type="compositionally biased region" description="Polar residues" evidence="1">
    <location>
        <begin position="1"/>
        <end position="11"/>
    </location>
</feature>
<evidence type="ECO:0000313" key="3">
    <source>
        <dbReference type="Proteomes" id="UP000059680"/>
    </source>
</evidence>
<feature type="region of interest" description="Disordered" evidence="1">
    <location>
        <begin position="1"/>
        <end position="66"/>
    </location>
</feature>
<dbReference type="eggNOG" id="ENOG502R5WX">
    <property type="taxonomic scope" value="Eukaryota"/>
</dbReference>
<feature type="non-terminal residue" evidence="2">
    <location>
        <position position="1"/>
    </location>
</feature>
<dbReference type="STRING" id="39947.A0A0P0X8C0"/>
<feature type="compositionally biased region" description="Basic residues" evidence="1">
    <location>
        <begin position="12"/>
        <end position="40"/>
    </location>
</feature>
<dbReference type="Proteomes" id="UP000059680">
    <property type="component" value="Chromosome 7"/>
</dbReference>
<reference evidence="3" key="1">
    <citation type="journal article" date="2005" name="Nature">
        <title>The map-based sequence of the rice genome.</title>
        <authorList>
            <consortium name="International rice genome sequencing project (IRGSP)"/>
            <person name="Matsumoto T."/>
            <person name="Wu J."/>
            <person name="Kanamori H."/>
            <person name="Katayose Y."/>
            <person name="Fujisawa M."/>
            <person name="Namiki N."/>
            <person name="Mizuno H."/>
            <person name="Yamamoto K."/>
            <person name="Antonio B.A."/>
            <person name="Baba T."/>
            <person name="Sakata K."/>
            <person name="Nagamura Y."/>
            <person name="Aoki H."/>
            <person name="Arikawa K."/>
            <person name="Arita K."/>
            <person name="Bito T."/>
            <person name="Chiden Y."/>
            <person name="Fujitsuka N."/>
            <person name="Fukunaka R."/>
            <person name="Hamada M."/>
            <person name="Harada C."/>
            <person name="Hayashi A."/>
            <person name="Hijishita S."/>
            <person name="Honda M."/>
            <person name="Hosokawa S."/>
            <person name="Ichikawa Y."/>
            <person name="Idonuma A."/>
            <person name="Iijima M."/>
            <person name="Ikeda M."/>
            <person name="Ikeno M."/>
            <person name="Ito K."/>
            <person name="Ito S."/>
            <person name="Ito T."/>
            <person name="Ito Y."/>
            <person name="Ito Y."/>
            <person name="Iwabuchi A."/>
            <person name="Kamiya K."/>
            <person name="Karasawa W."/>
            <person name="Kurita K."/>
            <person name="Katagiri S."/>
            <person name="Kikuta A."/>
            <person name="Kobayashi H."/>
            <person name="Kobayashi N."/>
            <person name="Machita K."/>
            <person name="Maehara T."/>
            <person name="Masukawa M."/>
            <person name="Mizubayashi T."/>
            <person name="Mukai Y."/>
            <person name="Nagasaki H."/>
            <person name="Nagata Y."/>
            <person name="Naito S."/>
            <person name="Nakashima M."/>
            <person name="Nakama Y."/>
            <person name="Nakamichi Y."/>
            <person name="Nakamura M."/>
            <person name="Meguro A."/>
            <person name="Negishi M."/>
            <person name="Ohta I."/>
            <person name="Ohta T."/>
            <person name="Okamoto M."/>
            <person name="Ono N."/>
            <person name="Saji S."/>
            <person name="Sakaguchi M."/>
            <person name="Sakai K."/>
            <person name="Shibata M."/>
            <person name="Shimokawa T."/>
            <person name="Song J."/>
            <person name="Takazaki Y."/>
            <person name="Terasawa K."/>
            <person name="Tsugane M."/>
            <person name="Tsuji K."/>
            <person name="Ueda S."/>
            <person name="Waki K."/>
            <person name="Yamagata H."/>
            <person name="Yamamoto M."/>
            <person name="Yamamoto S."/>
            <person name="Yamane H."/>
            <person name="Yoshiki S."/>
            <person name="Yoshihara R."/>
            <person name="Yukawa K."/>
            <person name="Zhong H."/>
            <person name="Yano M."/>
            <person name="Yuan Q."/>
            <person name="Ouyang S."/>
            <person name="Liu J."/>
            <person name="Jones K.M."/>
            <person name="Gansberger K."/>
            <person name="Moffat K."/>
            <person name="Hill J."/>
            <person name="Bera J."/>
            <person name="Fadrosh D."/>
            <person name="Jin S."/>
            <person name="Johri S."/>
            <person name="Kim M."/>
            <person name="Overton L."/>
            <person name="Reardon M."/>
            <person name="Tsitrin T."/>
            <person name="Vuong H."/>
            <person name="Weaver B."/>
            <person name="Ciecko A."/>
            <person name="Tallon L."/>
            <person name="Jackson J."/>
            <person name="Pai G."/>
            <person name="Aken S.V."/>
            <person name="Utterback T."/>
            <person name="Reidmuller S."/>
            <person name="Feldblyum T."/>
            <person name="Hsiao J."/>
            <person name="Zismann V."/>
            <person name="Iobst S."/>
            <person name="de Vazeille A.R."/>
            <person name="Buell C.R."/>
            <person name="Ying K."/>
            <person name="Li Y."/>
            <person name="Lu T."/>
            <person name="Huang Y."/>
            <person name="Zhao Q."/>
            <person name="Feng Q."/>
            <person name="Zhang L."/>
            <person name="Zhu J."/>
            <person name="Weng Q."/>
            <person name="Mu J."/>
            <person name="Lu Y."/>
            <person name="Fan D."/>
            <person name="Liu Y."/>
            <person name="Guan J."/>
            <person name="Zhang Y."/>
            <person name="Yu S."/>
            <person name="Liu X."/>
            <person name="Zhang Y."/>
            <person name="Hong G."/>
            <person name="Han B."/>
            <person name="Choisne N."/>
            <person name="Demange N."/>
            <person name="Orjeda G."/>
            <person name="Samain S."/>
            <person name="Cattolico L."/>
            <person name="Pelletier E."/>
            <person name="Couloux A."/>
            <person name="Segurens B."/>
            <person name="Wincker P."/>
            <person name="D'Hont A."/>
            <person name="Scarpelli C."/>
            <person name="Weissenbach J."/>
            <person name="Salanoubat M."/>
            <person name="Quetier F."/>
            <person name="Yu Y."/>
            <person name="Kim H.R."/>
            <person name="Rambo T."/>
            <person name="Currie J."/>
            <person name="Collura K."/>
            <person name="Luo M."/>
            <person name="Yang T."/>
            <person name="Ammiraju J.S.S."/>
            <person name="Engler F."/>
            <person name="Soderlund C."/>
            <person name="Wing R.A."/>
            <person name="Palmer L.E."/>
            <person name="de la Bastide M."/>
            <person name="Spiegel L."/>
            <person name="Nascimento L."/>
            <person name="Zutavern T."/>
            <person name="O'Shaughnessy A."/>
            <person name="Dike S."/>
            <person name="Dedhia N."/>
            <person name="Preston R."/>
            <person name="Balija V."/>
            <person name="McCombie W.R."/>
            <person name="Chow T."/>
            <person name="Chen H."/>
            <person name="Chung M."/>
            <person name="Chen C."/>
            <person name="Shaw J."/>
            <person name="Wu H."/>
            <person name="Hsiao K."/>
            <person name="Chao Y."/>
            <person name="Chu M."/>
            <person name="Cheng C."/>
            <person name="Hour A."/>
            <person name="Lee P."/>
            <person name="Lin S."/>
            <person name="Lin Y."/>
            <person name="Liou J."/>
            <person name="Liu S."/>
            <person name="Hsing Y."/>
            <person name="Raghuvanshi S."/>
            <person name="Mohanty A."/>
            <person name="Bharti A.K."/>
            <person name="Gaur A."/>
            <person name="Gupta V."/>
            <person name="Kumar D."/>
            <person name="Ravi V."/>
            <person name="Vij S."/>
            <person name="Kapur A."/>
            <person name="Khurana P."/>
            <person name="Khurana P."/>
            <person name="Khurana J.P."/>
            <person name="Tyagi A.K."/>
            <person name="Gaikwad K."/>
            <person name="Singh A."/>
            <person name="Dalal V."/>
            <person name="Srivastava S."/>
            <person name="Dixit A."/>
            <person name="Pal A.K."/>
            <person name="Ghazi I.A."/>
            <person name="Yadav M."/>
            <person name="Pandit A."/>
            <person name="Bhargava A."/>
            <person name="Sureshbabu K."/>
            <person name="Batra K."/>
            <person name="Sharma T.R."/>
            <person name="Mohapatra T."/>
            <person name="Singh N.K."/>
            <person name="Messing J."/>
            <person name="Nelson A.B."/>
            <person name="Fuks G."/>
            <person name="Kavchok S."/>
            <person name="Keizer G."/>
            <person name="Linton E."/>
            <person name="Llaca V."/>
            <person name="Song R."/>
            <person name="Tanyolac B."/>
            <person name="Young S."/>
            <person name="Ho-Il K."/>
            <person name="Hahn J.H."/>
            <person name="Sangsakoo G."/>
            <person name="Vanavichit A."/>
            <person name="de Mattos Luiz.A.T."/>
            <person name="Zimmer P.D."/>
            <person name="Malone G."/>
            <person name="Dellagostin O."/>
            <person name="de Oliveira A.C."/>
            <person name="Bevan M."/>
            <person name="Bancroft I."/>
            <person name="Minx P."/>
            <person name="Cordum H."/>
            <person name="Wilson R."/>
            <person name="Cheng Z."/>
            <person name="Jin W."/>
            <person name="Jiang J."/>
            <person name="Leong S.A."/>
            <person name="Iwama H."/>
            <person name="Gojobori T."/>
            <person name="Itoh T."/>
            <person name="Niimura Y."/>
            <person name="Fujii Y."/>
            <person name="Habara T."/>
            <person name="Sakai H."/>
            <person name="Sato Y."/>
            <person name="Wilson G."/>
            <person name="Kumar K."/>
            <person name="McCouch S."/>
            <person name="Juretic N."/>
            <person name="Hoen D."/>
            <person name="Wright S."/>
            <person name="Bruskiewich R."/>
            <person name="Bureau T."/>
            <person name="Miyao A."/>
            <person name="Hirochika H."/>
            <person name="Nishikawa T."/>
            <person name="Kadowaki K."/>
            <person name="Sugiura M."/>
            <person name="Burr B."/>
            <person name="Sasaki T."/>
        </authorList>
    </citation>
    <scope>NUCLEOTIDE SEQUENCE [LARGE SCALE GENOMIC DNA]</scope>
    <source>
        <strain evidence="3">cv. Nipponbare</strain>
    </source>
</reference>
<dbReference type="AlphaFoldDB" id="A0A0P0X8C0"/>
<evidence type="ECO:0000313" key="2">
    <source>
        <dbReference type="EMBL" id="BAT02382.1"/>
    </source>
</evidence>
<dbReference type="EMBL" id="AP014963">
    <property type="protein sequence ID" value="BAT02382.1"/>
    <property type="molecule type" value="Genomic_DNA"/>
</dbReference>
<dbReference type="FunCoup" id="A0A0P0X8C0">
    <property type="interactions" value="200"/>
</dbReference>
<dbReference type="InParanoid" id="A0A0P0X8C0"/>
<proteinExistence type="predicted"/>